<accession>A0A9J5XNF9</accession>
<dbReference type="EMBL" id="JACXVP010000008">
    <property type="protein sequence ID" value="KAG5589761.1"/>
    <property type="molecule type" value="Genomic_DNA"/>
</dbReference>
<proteinExistence type="predicted"/>
<name>A0A9J5XNF9_SOLCO</name>
<evidence type="ECO:0000313" key="2">
    <source>
        <dbReference type="Proteomes" id="UP000824120"/>
    </source>
</evidence>
<sequence length="60" mass="6914">MVVAVGERSNYDATNKDMINLIHDVCFEPSVDPVRSIMDAVYPSLLQKYNDPAYMKKEQY</sequence>
<evidence type="ECO:0000313" key="1">
    <source>
        <dbReference type="EMBL" id="KAG5589761.1"/>
    </source>
</evidence>
<gene>
    <name evidence="1" type="ORF">H5410_040275</name>
</gene>
<dbReference type="OrthoDB" id="1305907at2759"/>
<protein>
    <submittedName>
        <fullName evidence="1">Uncharacterized protein</fullName>
    </submittedName>
</protein>
<comment type="caution">
    <text evidence="1">The sequence shown here is derived from an EMBL/GenBank/DDBJ whole genome shotgun (WGS) entry which is preliminary data.</text>
</comment>
<keyword evidence="2" id="KW-1185">Reference proteome</keyword>
<dbReference type="Proteomes" id="UP000824120">
    <property type="component" value="Chromosome 8"/>
</dbReference>
<dbReference type="AlphaFoldDB" id="A0A9J5XNF9"/>
<reference evidence="1 2" key="1">
    <citation type="submission" date="2020-09" db="EMBL/GenBank/DDBJ databases">
        <title>De no assembly of potato wild relative species, Solanum commersonii.</title>
        <authorList>
            <person name="Cho K."/>
        </authorList>
    </citation>
    <scope>NUCLEOTIDE SEQUENCE [LARGE SCALE GENOMIC DNA]</scope>
    <source>
        <strain evidence="1">LZ3.2</strain>
        <tissue evidence="1">Leaf</tissue>
    </source>
</reference>
<organism evidence="1 2">
    <name type="scientific">Solanum commersonii</name>
    <name type="common">Commerson's wild potato</name>
    <name type="synonym">Commerson's nightshade</name>
    <dbReference type="NCBI Taxonomy" id="4109"/>
    <lineage>
        <taxon>Eukaryota</taxon>
        <taxon>Viridiplantae</taxon>
        <taxon>Streptophyta</taxon>
        <taxon>Embryophyta</taxon>
        <taxon>Tracheophyta</taxon>
        <taxon>Spermatophyta</taxon>
        <taxon>Magnoliopsida</taxon>
        <taxon>eudicotyledons</taxon>
        <taxon>Gunneridae</taxon>
        <taxon>Pentapetalae</taxon>
        <taxon>asterids</taxon>
        <taxon>lamiids</taxon>
        <taxon>Solanales</taxon>
        <taxon>Solanaceae</taxon>
        <taxon>Solanoideae</taxon>
        <taxon>Solaneae</taxon>
        <taxon>Solanum</taxon>
    </lineage>
</organism>